<proteinExistence type="predicted"/>
<organism evidence="2 3">
    <name type="scientific">Purpureocillium lilacinum</name>
    <name type="common">Paecilomyces lilacinus</name>
    <dbReference type="NCBI Taxonomy" id="33203"/>
    <lineage>
        <taxon>Eukaryota</taxon>
        <taxon>Fungi</taxon>
        <taxon>Dikarya</taxon>
        <taxon>Ascomycota</taxon>
        <taxon>Pezizomycotina</taxon>
        <taxon>Sordariomycetes</taxon>
        <taxon>Hypocreomycetidae</taxon>
        <taxon>Hypocreales</taxon>
        <taxon>Ophiocordycipitaceae</taxon>
        <taxon>Purpureocillium</taxon>
    </lineage>
</organism>
<reference evidence="2 3" key="1">
    <citation type="submission" date="2016-02" db="EMBL/GenBank/DDBJ databases">
        <title>Biosynthesis of antibiotic leucinostatins and their inhibition on Phytophthora in bio-control Purpureocillium lilacinum.</title>
        <authorList>
            <person name="Wang G."/>
            <person name="Liu Z."/>
            <person name="Lin R."/>
            <person name="Li E."/>
            <person name="Mao Z."/>
            <person name="Ling J."/>
            <person name="Yin W."/>
            <person name="Xie B."/>
        </authorList>
    </citation>
    <scope>NUCLEOTIDE SEQUENCE [LARGE SCALE GENOMIC DNA]</scope>
    <source>
        <strain evidence="2">PLFJ-1</strain>
    </source>
</reference>
<evidence type="ECO:0000313" key="2">
    <source>
        <dbReference type="EMBL" id="OAQ88727.1"/>
    </source>
</evidence>
<dbReference type="EMBL" id="LSBI01000006">
    <property type="protein sequence ID" value="OAQ88727.1"/>
    <property type="molecule type" value="Genomic_DNA"/>
</dbReference>
<protein>
    <submittedName>
        <fullName evidence="2">Uncharacterized protein</fullName>
    </submittedName>
</protein>
<accession>A0A179HET0</accession>
<sequence length="252" mass="26376">MATRQKNGRLAKAGVAILGVARGQEPEQRPGEGSLPQGGHGAPFRVETSAAAPRTVDPGFNSRPRVVGGHRWQIKPPGWPRGVGAESGVLEAHRGNCRGVVLAVRVLRGAVRCASKVRTGASCKSQCREAGSKCALATGPRAARRRPDSHAASTVPARQRGVGICDTETGHGIWTEDVQIDEQDIDDGTDAGRTKLSSGSMDAAQWRVHVDGRSNPWRLPPQSATFTPPSGPAKLGGRALGRLPCNGAVCSP</sequence>
<name>A0A179HET0_PURLI</name>
<evidence type="ECO:0000313" key="3">
    <source>
        <dbReference type="Proteomes" id="UP000078340"/>
    </source>
</evidence>
<evidence type="ECO:0000256" key="1">
    <source>
        <dbReference type="SAM" id="MobiDB-lite"/>
    </source>
</evidence>
<feature type="region of interest" description="Disordered" evidence="1">
    <location>
        <begin position="1"/>
        <end position="44"/>
    </location>
</feature>
<comment type="caution">
    <text evidence="2">The sequence shown here is derived from an EMBL/GenBank/DDBJ whole genome shotgun (WGS) entry which is preliminary data.</text>
</comment>
<gene>
    <name evidence="2" type="ORF">VFPFJ_07192</name>
</gene>
<dbReference type="Proteomes" id="UP000078340">
    <property type="component" value="Unassembled WGS sequence"/>
</dbReference>
<dbReference type="AlphaFoldDB" id="A0A179HET0"/>